<evidence type="ECO:0000256" key="3">
    <source>
        <dbReference type="SAM" id="MobiDB-lite"/>
    </source>
</evidence>
<accession>A0A2S3GW26</accession>
<dbReference type="InterPro" id="IPR001841">
    <property type="entry name" value="Znf_RING"/>
</dbReference>
<feature type="coiled-coil region" evidence="2">
    <location>
        <begin position="320"/>
        <end position="472"/>
    </location>
</feature>
<evidence type="ECO:0000313" key="5">
    <source>
        <dbReference type="EMBL" id="PAN09830.1"/>
    </source>
</evidence>
<name>A0A2S3GW26_9POAL</name>
<evidence type="ECO:0000259" key="4">
    <source>
        <dbReference type="PROSITE" id="PS50089"/>
    </source>
</evidence>
<dbReference type="InterPro" id="IPR013083">
    <property type="entry name" value="Znf_RING/FYVE/PHD"/>
</dbReference>
<dbReference type="EMBL" id="CM008047">
    <property type="protein sequence ID" value="PAN09830.1"/>
    <property type="molecule type" value="Genomic_DNA"/>
</dbReference>
<keyword evidence="1" id="KW-0862">Zinc</keyword>
<keyword evidence="1" id="KW-0863">Zinc-finger</keyword>
<dbReference type="PANTHER" id="PTHR46293:SF7">
    <property type="entry name" value="E3 UBIQUITIN PROTEIN LIGASE DRIP2"/>
    <property type="match status" value="1"/>
</dbReference>
<organism evidence="5">
    <name type="scientific">Panicum hallii</name>
    <dbReference type="NCBI Taxonomy" id="206008"/>
    <lineage>
        <taxon>Eukaryota</taxon>
        <taxon>Viridiplantae</taxon>
        <taxon>Streptophyta</taxon>
        <taxon>Embryophyta</taxon>
        <taxon>Tracheophyta</taxon>
        <taxon>Spermatophyta</taxon>
        <taxon>Magnoliopsida</taxon>
        <taxon>Liliopsida</taxon>
        <taxon>Poales</taxon>
        <taxon>Poaceae</taxon>
        <taxon>PACMAD clade</taxon>
        <taxon>Panicoideae</taxon>
        <taxon>Panicodae</taxon>
        <taxon>Paniceae</taxon>
        <taxon>Panicinae</taxon>
        <taxon>Panicum</taxon>
        <taxon>Panicum sect. Panicum</taxon>
    </lineage>
</organism>
<keyword evidence="1" id="KW-0479">Metal-binding</keyword>
<dbReference type="Proteomes" id="UP000243499">
    <property type="component" value="Chromosome 2"/>
</dbReference>
<evidence type="ECO:0000256" key="2">
    <source>
        <dbReference type="SAM" id="Coils"/>
    </source>
</evidence>
<dbReference type="PANTHER" id="PTHR46293">
    <property type="entry name" value="E3 UBIQUITIN PROTEIN LIGASE DRIP1"/>
    <property type="match status" value="1"/>
</dbReference>
<dbReference type="Gene3D" id="3.30.40.10">
    <property type="entry name" value="Zinc/RING finger domain, C3HC4 (zinc finger)"/>
    <property type="match status" value="1"/>
</dbReference>
<feature type="compositionally biased region" description="Low complexity" evidence="3">
    <location>
        <begin position="1"/>
        <end position="27"/>
    </location>
</feature>
<dbReference type="AlphaFoldDB" id="A0A2S3GW26"/>
<sequence>MIQGARRASAAATTAGPRPRPGSTALLPPGPPPRRTSARRARGGGRAGAATEALVRRSVVEPCVTCGICGGLIRDATAFSECLDAFCRKCIYDKLAKENIKCCPTCGIHLGRAPLEKLRPDHSLQHIRSVIFPSKRRKVATVKKRKEKVPAESNLSLVVDIAVEGSTVLLPHLQKVEVEVIDEALVAQESVHESSTLNLAPVGRDVLSRIRCRDFYSACSLSAETGALIVWQPPPVLEEVVALDQLAPRQDPETFGPPATSDTEYQQQELTVQMTNTSVVAGSSSHSRMTVQDDESFRGDILTLLNESNARIMGRYDAYINQFKAENSKLIEQLENERAASLEKTRILEERHQRELEDERAAAAERTRILKERLQRELENEREAAVERIRILEERLQRESQIVLGLESRSQSLEAENSRLNEELENEKADNQDLMSDISEKSDELATLKYYCDMFESDKTYLENQIEHLNKELEYRKKEHARYVRQVLDAARAVPDNLETIPTDAGFWIEAETSDLS</sequence>
<protein>
    <recommendedName>
        <fullName evidence="4">RING-type domain-containing protein</fullName>
    </recommendedName>
</protein>
<proteinExistence type="predicted"/>
<gene>
    <name evidence="5" type="ORF">PAHAL_2G052800</name>
</gene>
<dbReference type="PROSITE" id="PS50089">
    <property type="entry name" value="ZF_RING_2"/>
    <property type="match status" value="1"/>
</dbReference>
<keyword evidence="2" id="KW-0175">Coiled coil</keyword>
<feature type="region of interest" description="Disordered" evidence="3">
    <location>
        <begin position="1"/>
        <end position="48"/>
    </location>
</feature>
<dbReference type="GO" id="GO:0008270">
    <property type="term" value="F:zinc ion binding"/>
    <property type="evidence" value="ECO:0007669"/>
    <property type="project" value="UniProtKB-KW"/>
</dbReference>
<reference evidence="5" key="1">
    <citation type="submission" date="2018-04" db="EMBL/GenBank/DDBJ databases">
        <title>WGS assembly of Panicum hallii.</title>
        <authorList>
            <person name="Lovell J."/>
            <person name="Jenkins J."/>
            <person name="Lowry D."/>
            <person name="Mamidi S."/>
            <person name="Sreedasyam A."/>
            <person name="Weng X."/>
            <person name="Barry K."/>
            <person name="Bonette J."/>
            <person name="Campitelli B."/>
            <person name="Daum C."/>
            <person name="Gordon S."/>
            <person name="Gould B."/>
            <person name="Lipzen A."/>
            <person name="Macqueen A."/>
            <person name="Palacio-Mejia J."/>
            <person name="Plott C."/>
            <person name="Shakirov E."/>
            <person name="Shu S."/>
            <person name="Yoshinaga Y."/>
            <person name="Zane M."/>
            <person name="Rokhsar D."/>
            <person name="Grimwood J."/>
            <person name="Schmutz J."/>
            <person name="Juenger T."/>
        </authorList>
    </citation>
    <scope>NUCLEOTIDE SEQUENCE [LARGE SCALE GENOMIC DNA]</scope>
    <source>
        <strain evidence="5">FIL2</strain>
    </source>
</reference>
<dbReference type="GO" id="GO:0004842">
    <property type="term" value="F:ubiquitin-protein transferase activity"/>
    <property type="evidence" value="ECO:0007669"/>
    <property type="project" value="InterPro"/>
</dbReference>
<dbReference type="Gramene" id="PAN09830">
    <property type="protein sequence ID" value="PAN09830"/>
    <property type="gene ID" value="PAHAL_2G052800"/>
</dbReference>
<evidence type="ECO:0000256" key="1">
    <source>
        <dbReference type="PROSITE-ProRule" id="PRU00175"/>
    </source>
</evidence>
<dbReference type="InterPro" id="IPR044807">
    <property type="entry name" value="DRIP1-like"/>
</dbReference>
<feature type="domain" description="RING-type" evidence="4">
    <location>
        <begin position="66"/>
        <end position="106"/>
    </location>
</feature>
<dbReference type="SUPFAM" id="SSF57850">
    <property type="entry name" value="RING/U-box"/>
    <property type="match status" value="1"/>
</dbReference>